<evidence type="ECO:0000256" key="2">
    <source>
        <dbReference type="SAM" id="Phobius"/>
    </source>
</evidence>
<keyword evidence="2" id="KW-0472">Membrane</keyword>
<feature type="transmembrane region" description="Helical" evidence="2">
    <location>
        <begin position="244"/>
        <end position="266"/>
    </location>
</feature>
<dbReference type="Proteomes" id="UP000652477">
    <property type="component" value="Unassembled WGS sequence"/>
</dbReference>
<proteinExistence type="predicted"/>
<keyword evidence="2" id="KW-0812">Transmembrane</keyword>
<accession>A0A923LF15</accession>
<feature type="transmembrane region" description="Helical" evidence="2">
    <location>
        <begin position="191"/>
        <end position="207"/>
    </location>
</feature>
<dbReference type="AlphaFoldDB" id="A0A923LF15"/>
<name>A0A923LF15_9FIRM</name>
<gene>
    <name evidence="3" type="ORF">H8S37_00980</name>
</gene>
<evidence type="ECO:0000256" key="1">
    <source>
        <dbReference type="SAM" id="MobiDB-lite"/>
    </source>
</evidence>
<protein>
    <submittedName>
        <fullName evidence="3">Uncharacterized protein</fullName>
    </submittedName>
</protein>
<sequence>MSTLLVLREQMQQIYAKYSMYIIKALQFLFGILLFGAINANIGFMKSASSILCTLGLAAVCAFLPLLITVIAATILVIIHLYVLSVPIAAFTVLIFLMMYIFYFRFTPKNAWVVLIALLACIYKLPVIVPVAFGLLGGPVFVVPAVCGVIAYYLVHLVKLSSTALQGADAGGMISGLMTFAKQAIGNKEMWTMVLAVAISFLVVHAIRTRAVDHAWKIASAAGAVTAVIIGMAGNLALGLHISYIILIGSGVAAVLIGFVLEFLFFSVDYSRTEHIQFEDDEYYYYVKAVPKVGVAVPEKSVKHITEHQGQETVAIDLEEIQNKAEGMPKGIRKKPVQRKTAGNSREEREKSTDEILLTRSLSKELGLDKEKQK</sequence>
<comment type="caution">
    <text evidence="3">The sequence shown here is derived from an EMBL/GenBank/DDBJ whole genome shotgun (WGS) entry which is preliminary data.</text>
</comment>
<feature type="transmembrane region" description="Helical" evidence="2">
    <location>
        <begin position="167"/>
        <end position="185"/>
    </location>
</feature>
<feature type="transmembrane region" description="Helical" evidence="2">
    <location>
        <begin position="135"/>
        <end position="155"/>
    </location>
</feature>
<feature type="compositionally biased region" description="Basic and acidic residues" evidence="1">
    <location>
        <begin position="345"/>
        <end position="354"/>
    </location>
</feature>
<organism evidence="3 4">
    <name type="scientific">Mediterraneibacter hominis</name>
    <dbReference type="NCBI Taxonomy" id="2763054"/>
    <lineage>
        <taxon>Bacteria</taxon>
        <taxon>Bacillati</taxon>
        <taxon>Bacillota</taxon>
        <taxon>Clostridia</taxon>
        <taxon>Lachnospirales</taxon>
        <taxon>Lachnospiraceae</taxon>
        <taxon>Mediterraneibacter</taxon>
    </lineage>
</organism>
<feature type="transmembrane region" description="Helical" evidence="2">
    <location>
        <begin position="219"/>
        <end position="238"/>
    </location>
</feature>
<feature type="transmembrane region" description="Helical" evidence="2">
    <location>
        <begin position="52"/>
        <end position="78"/>
    </location>
</feature>
<evidence type="ECO:0000313" key="4">
    <source>
        <dbReference type="Proteomes" id="UP000652477"/>
    </source>
</evidence>
<keyword evidence="4" id="KW-1185">Reference proteome</keyword>
<feature type="transmembrane region" description="Helical" evidence="2">
    <location>
        <begin position="84"/>
        <end position="104"/>
    </location>
</feature>
<reference evidence="3" key="1">
    <citation type="submission" date="2020-08" db="EMBL/GenBank/DDBJ databases">
        <title>Genome public.</title>
        <authorList>
            <person name="Liu C."/>
            <person name="Sun Q."/>
        </authorList>
    </citation>
    <scope>NUCLEOTIDE SEQUENCE</scope>
    <source>
        <strain evidence="3">NSJ-55</strain>
    </source>
</reference>
<keyword evidence="2" id="KW-1133">Transmembrane helix</keyword>
<evidence type="ECO:0000313" key="3">
    <source>
        <dbReference type="EMBL" id="MBC5687508.1"/>
    </source>
</evidence>
<feature type="transmembrane region" description="Helical" evidence="2">
    <location>
        <begin position="111"/>
        <end position="129"/>
    </location>
</feature>
<dbReference type="RefSeq" id="WP_186874196.1">
    <property type="nucleotide sequence ID" value="NZ_JACOPF010000001.1"/>
</dbReference>
<feature type="transmembrane region" description="Helical" evidence="2">
    <location>
        <begin position="20"/>
        <end position="40"/>
    </location>
</feature>
<feature type="region of interest" description="Disordered" evidence="1">
    <location>
        <begin position="326"/>
        <end position="356"/>
    </location>
</feature>
<dbReference type="EMBL" id="JACOPF010000001">
    <property type="protein sequence ID" value="MBC5687508.1"/>
    <property type="molecule type" value="Genomic_DNA"/>
</dbReference>